<organism evidence="1 2">
    <name type="scientific">Engystomops pustulosus</name>
    <name type="common">Tungara frog</name>
    <name type="synonym">Physalaemus pustulosus</name>
    <dbReference type="NCBI Taxonomy" id="76066"/>
    <lineage>
        <taxon>Eukaryota</taxon>
        <taxon>Metazoa</taxon>
        <taxon>Chordata</taxon>
        <taxon>Craniata</taxon>
        <taxon>Vertebrata</taxon>
        <taxon>Euteleostomi</taxon>
        <taxon>Amphibia</taxon>
        <taxon>Batrachia</taxon>
        <taxon>Anura</taxon>
        <taxon>Neobatrachia</taxon>
        <taxon>Hyloidea</taxon>
        <taxon>Leptodactylidae</taxon>
        <taxon>Leiuperinae</taxon>
        <taxon>Engystomops</taxon>
    </lineage>
</organism>
<protein>
    <submittedName>
        <fullName evidence="1">Uncharacterized protein</fullName>
    </submittedName>
</protein>
<accession>A0AAV7AEQ7</accession>
<evidence type="ECO:0000313" key="2">
    <source>
        <dbReference type="Proteomes" id="UP000824782"/>
    </source>
</evidence>
<dbReference type="EMBL" id="WNYA01000008">
    <property type="protein sequence ID" value="KAG8558407.1"/>
    <property type="molecule type" value="Genomic_DNA"/>
</dbReference>
<sequence>MDTNEQKERGGRTCWFQNQKDKRIKTWYLQEQPSITYRRSKNLKDHLVKSYYRGPTPNKLFGSKGPKWGCKTCGSCVACPNIENSTSFWNSSK</sequence>
<proteinExistence type="predicted"/>
<evidence type="ECO:0000313" key="1">
    <source>
        <dbReference type="EMBL" id="KAG8558407.1"/>
    </source>
</evidence>
<name>A0AAV7AEQ7_ENGPU</name>
<dbReference type="AlphaFoldDB" id="A0AAV7AEQ7"/>
<comment type="caution">
    <text evidence="1">The sequence shown here is derived from an EMBL/GenBank/DDBJ whole genome shotgun (WGS) entry which is preliminary data.</text>
</comment>
<keyword evidence="2" id="KW-1185">Reference proteome</keyword>
<dbReference type="Proteomes" id="UP000824782">
    <property type="component" value="Unassembled WGS sequence"/>
</dbReference>
<reference evidence="1" key="1">
    <citation type="thesis" date="2020" institute="ProQuest LLC" country="789 East Eisenhower Parkway, Ann Arbor, MI, USA">
        <title>Comparative Genomics and Chromosome Evolution.</title>
        <authorList>
            <person name="Mudd A.B."/>
        </authorList>
    </citation>
    <scope>NUCLEOTIDE SEQUENCE</scope>
    <source>
        <strain evidence="1">237g6f4</strain>
        <tissue evidence="1">Blood</tissue>
    </source>
</reference>
<gene>
    <name evidence="1" type="ORF">GDO81_016978</name>
</gene>